<gene>
    <name evidence="1" type="ORF">G8D99_14320</name>
</gene>
<dbReference type="EMBL" id="CP049916">
    <property type="protein sequence ID" value="QIO10063.1"/>
    <property type="molecule type" value="Genomic_DNA"/>
</dbReference>
<organism evidence="1 2">
    <name type="scientific">Acinetobacter lanii</name>
    <dbReference type="NCBI Taxonomy" id="2715163"/>
    <lineage>
        <taxon>Bacteria</taxon>
        <taxon>Pseudomonadati</taxon>
        <taxon>Pseudomonadota</taxon>
        <taxon>Gammaproteobacteria</taxon>
        <taxon>Moraxellales</taxon>
        <taxon>Moraxellaceae</taxon>
        <taxon>Acinetobacter</taxon>
    </lineage>
</organism>
<protein>
    <submittedName>
        <fullName evidence="1">Uncharacterized protein</fullName>
    </submittedName>
</protein>
<keyword evidence="2" id="KW-1185">Reference proteome</keyword>
<reference evidence="1 2" key="1">
    <citation type="submission" date="2020-03" db="EMBL/GenBank/DDBJ databases">
        <authorList>
            <person name="Zhu W."/>
        </authorList>
    </citation>
    <scope>NUCLEOTIDE SEQUENCE [LARGE SCALE GENOMIC DNA]</scope>
    <source>
        <strain evidence="1 2">185</strain>
    </source>
</reference>
<dbReference type="Proteomes" id="UP000501939">
    <property type="component" value="Chromosome"/>
</dbReference>
<dbReference type="PROSITE" id="PS51257">
    <property type="entry name" value="PROKAR_LIPOPROTEIN"/>
    <property type="match status" value="1"/>
</dbReference>
<proteinExistence type="predicted"/>
<name>A0A6G8S809_9GAMM</name>
<accession>A0A6G8S809</accession>
<dbReference type="KEGG" id="alj:G8D99_14320"/>
<sequence length="352" mass="40450">MKKIIMVFSLCGFGFSLIGCDNSKSAEQKQKISTETHQANTFSEQETVIPSFPNQCSSIETGIQTLKTTFSPKDLLQLNQLFKRCLNDVPLETRYQWLKSTDTIYAFQISHLPKRVVAYITELSEQGTLSSSDLKQLKNKMNADEKFVIEHLNDLYLEQFNLGEGDYDVAQKSNYALDIFAPFLPKDDQVYLKTLNQQEQESGGSLDRDAGITVSFSTLSNWIQVWEKYLKQYPHSHFSPQVKALITDYQRALFLSSENTPVFEINDLNVKMDPDARKAIQQLAKTDSASAEKAQKLLDYFDNYVFAETNFDEKTSTQQEYDLFMNETREGVKRFSEQYHQDLIKLLNLATD</sequence>
<dbReference type="RefSeq" id="WP_166327026.1">
    <property type="nucleotide sequence ID" value="NZ_CP049916.1"/>
</dbReference>
<evidence type="ECO:0000313" key="1">
    <source>
        <dbReference type="EMBL" id="QIO10063.1"/>
    </source>
</evidence>
<evidence type="ECO:0000313" key="2">
    <source>
        <dbReference type="Proteomes" id="UP000501939"/>
    </source>
</evidence>
<dbReference type="AlphaFoldDB" id="A0A6G8S809"/>